<evidence type="ECO:0000256" key="9">
    <source>
        <dbReference type="ARBA" id="ARBA00023015"/>
    </source>
</evidence>
<evidence type="ECO:0000313" key="15">
    <source>
        <dbReference type="EMBL" id="GEN12777.1"/>
    </source>
</evidence>
<dbReference type="InterPro" id="IPR009057">
    <property type="entry name" value="Homeodomain-like_sf"/>
</dbReference>
<dbReference type="CDD" id="cd00056">
    <property type="entry name" value="ENDO3c"/>
    <property type="match status" value="1"/>
</dbReference>
<dbReference type="InterPro" id="IPR051912">
    <property type="entry name" value="Alkylbase_DNA_Glycosylase/TA"/>
</dbReference>
<feature type="domain" description="HTH araC/xylS-type" evidence="14">
    <location>
        <begin position="105"/>
        <end position="205"/>
    </location>
</feature>
<dbReference type="InterPro" id="IPR037046">
    <property type="entry name" value="AlkA_N_sf"/>
</dbReference>
<dbReference type="PROSITE" id="PS01124">
    <property type="entry name" value="HTH_ARAC_FAMILY_2"/>
    <property type="match status" value="1"/>
</dbReference>
<dbReference type="EMBL" id="BJXR01000068">
    <property type="protein sequence ID" value="GEN12777.1"/>
    <property type="molecule type" value="Genomic_DNA"/>
</dbReference>
<dbReference type="SMART" id="SM01009">
    <property type="entry name" value="AlkA_N"/>
    <property type="match status" value="1"/>
</dbReference>
<dbReference type="GO" id="GO:0008725">
    <property type="term" value="F:DNA-3-methyladenine glycosylase activity"/>
    <property type="evidence" value="ECO:0007669"/>
    <property type="project" value="TreeGrafter"/>
</dbReference>
<dbReference type="SUPFAM" id="SSF57884">
    <property type="entry name" value="Ada DNA repair protein, N-terminal domain (N-Ada 10)"/>
    <property type="match status" value="1"/>
</dbReference>
<evidence type="ECO:0000256" key="7">
    <source>
        <dbReference type="ARBA" id="ARBA00022763"/>
    </source>
</evidence>
<evidence type="ECO:0000256" key="10">
    <source>
        <dbReference type="ARBA" id="ARBA00023125"/>
    </source>
</evidence>
<dbReference type="Gene3D" id="1.10.10.60">
    <property type="entry name" value="Homeodomain-like"/>
    <property type="match status" value="1"/>
</dbReference>
<gene>
    <name evidence="15" type="ORF">MFU01_78140</name>
    <name evidence="16" type="ORF">SAMN05443572_111157</name>
</gene>
<name>A0A511TF30_MYXFU</name>
<organism evidence="15 18">
    <name type="scientific">Myxococcus fulvus</name>
    <dbReference type="NCBI Taxonomy" id="33"/>
    <lineage>
        <taxon>Bacteria</taxon>
        <taxon>Pseudomonadati</taxon>
        <taxon>Myxococcota</taxon>
        <taxon>Myxococcia</taxon>
        <taxon>Myxococcales</taxon>
        <taxon>Cystobacterineae</taxon>
        <taxon>Myxococcaceae</taxon>
        <taxon>Myxococcus</taxon>
    </lineage>
</organism>
<dbReference type="Proteomes" id="UP000321514">
    <property type="component" value="Unassembled WGS sequence"/>
</dbReference>
<dbReference type="InterPro" id="IPR004026">
    <property type="entry name" value="Ada_DNA_repair_Zn-bd"/>
</dbReference>
<dbReference type="InterPro" id="IPR035451">
    <property type="entry name" value="Ada-like_dom_sf"/>
</dbReference>
<dbReference type="Pfam" id="PF02805">
    <property type="entry name" value="Ada_Zn_binding"/>
    <property type="match status" value="1"/>
</dbReference>
<dbReference type="SUPFAM" id="SSF48150">
    <property type="entry name" value="DNA-glycosylase"/>
    <property type="match status" value="1"/>
</dbReference>
<dbReference type="EC" id="3.2.2.21" evidence="3"/>
<dbReference type="GO" id="GO:0008168">
    <property type="term" value="F:methyltransferase activity"/>
    <property type="evidence" value="ECO:0007669"/>
    <property type="project" value="UniProtKB-KW"/>
</dbReference>
<evidence type="ECO:0000256" key="3">
    <source>
        <dbReference type="ARBA" id="ARBA00012000"/>
    </source>
</evidence>
<dbReference type="GO" id="GO:0032993">
    <property type="term" value="C:protein-DNA complex"/>
    <property type="evidence" value="ECO:0007669"/>
    <property type="project" value="TreeGrafter"/>
</dbReference>
<dbReference type="Gene3D" id="3.40.10.10">
    <property type="entry name" value="DNA Methylphosphotriester Repair Domain"/>
    <property type="match status" value="1"/>
</dbReference>
<keyword evidence="9" id="KW-0805">Transcription regulation</keyword>
<dbReference type="Gene3D" id="1.10.340.30">
    <property type="entry name" value="Hypothetical protein, domain 2"/>
    <property type="match status" value="1"/>
</dbReference>
<evidence type="ECO:0000256" key="13">
    <source>
        <dbReference type="ARBA" id="ARBA00023204"/>
    </source>
</evidence>
<dbReference type="GO" id="GO:0008270">
    <property type="term" value="F:zinc ion binding"/>
    <property type="evidence" value="ECO:0007669"/>
    <property type="project" value="InterPro"/>
</dbReference>
<evidence type="ECO:0000256" key="2">
    <source>
        <dbReference type="ARBA" id="ARBA00001947"/>
    </source>
</evidence>
<dbReference type="GO" id="GO:0043565">
    <property type="term" value="F:sequence-specific DNA binding"/>
    <property type="evidence" value="ECO:0007669"/>
    <property type="project" value="InterPro"/>
</dbReference>
<dbReference type="PROSITE" id="PS00041">
    <property type="entry name" value="HTH_ARAC_FAMILY_1"/>
    <property type="match status" value="1"/>
</dbReference>
<dbReference type="AlphaFoldDB" id="A0A511TF30"/>
<dbReference type="SMART" id="SM00478">
    <property type="entry name" value="ENDO3c"/>
    <property type="match status" value="1"/>
</dbReference>
<keyword evidence="8" id="KW-0862">Zinc</keyword>
<protein>
    <recommendedName>
        <fullName evidence="3">DNA-3-methyladenine glycosylase II</fullName>
        <ecNumber evidence="3">3.2.2.21</ecNumber>
    </recommendedName>
</protein>
<evidence type="ECO:0000313" key="16">
    <source>
        <dbReference type="EMBL" id="SEU36320.1"/>
    </source>
</evidence>
<reference evidence="16 17" key="1">
    <citation type="submission" date="2016-10" db="EMBL/GenBank/DDBJ databases">
        <authorList>
            <person name="Varghese N."/>
            <person name="Submissions S."/>
        </authorList>
    </citation>
    <scope>NUCLEOTIDE SEQUENCE [LARGE SCALE GENOMIC DNA]</scope>
    <source>
        <strain evidence="16 17">DSM 16525</strain>
    </source>
</reference>
<dbReference type="EMBL" id="FOIB01000011">
    <property type="protein sequence ID" value="SEU36320.1"/>
    <property type="molecule type" value="Genomic_DNA"/>
</dbReference>
<keyword evidence="5" id="KW-0808">Transferase</keyword>
<dbReference type="GO" id="GO:0005737">
    <property type="term" value="C:cytoplasm"/>
    <property type="evidence" value="ECO:0007669"/>
    <property type="project" value="TreeGrafter"/>
</dbReference>
<dbReference type="PANTHER" id="PTHR43003">
    <property type="entry name" value="DNA-3-METHYLADENINE GLYCOSYLASE"/>
    <property type="match status" value="1"/>
</dbReference>
<dbReference type="GO" id="GO:0032131">
    <property type="term" value="F:alkylated DNA binding"/>
    <property type="evidence" value="ECO:0007669"/>
    <property type="project" value="TreeGrafter"/>
</dbReference>
<dbReference type="Pfam" id="PF12833">
    <property type="entry name" value="HTH_18"/>
    <property type="match status" value="1"/>
</dbReference>
<dbReference type="Gene3D" id="3.30.310.20">
    <property type="entry name" value="DNA-3-methyladenine glycosylase AlkA, N-terminal domain"/>
    <property type="match status" value="1"/>
</dbReference>
<evidence type="ECO:0000256" key="11">
    <source>
        <dbReference type="ARBA" id="ARBA00023159"/>
    </source>
</evidence>
<keyword evidence="7" id="KW-0227">DNA damage</keyword>
<evidence type="ECO:0000259" key="14">
    <source>
        <dbReference type="PROSITE" id="PS01124"/>
    </source>
</evidence>
<dbReference type="FunFam" id="3.40.10.10:FF:000001">
    <property type="entry name" value="DNA-3-methyladenine glycosylase 2"/>
    <property type="match status" value="1"/>
</dbReference>
<keyword evidence="13" id="KW-0234">DNA repair</keyword>
<dbReference type="GO" id="GO:0003700">
    <property type="term" value="F:DNA-binding transcription factor activity"/>
    <property type="evidence" value="ECO:0007669"/>
    <property type="project" value="InterPro"/>
</dbReference>
<dbReference type="Pfam" id="PF00730">
    <property type="entry name" value="HhH-GPD"/>
    <property type="match status" value="1"/>
</dbReference>
<dbReference type="SUPFAM" id="SSF46689">
    <property type="entry name" value="Homeodomain-like"/>
    <property type="match status" value="1"/>
</dbReference>
<dbReference type="SUPFAM" id="SSF55945">
    <property type="entry name" value="TATA-box binding protein-like"/>
    <property type="match status" value="1"/>
</dbReference>
<keyword evidence="4" id="KW-0489">Methyltransferase</keyword>
<dbReference type="InterPro" id="IPR003265">
    <property type="entry name" value="HhH-GPD_domain"/>
</dbReference>
<dbReference type="STRING" id="1334629.MFUL124B02_12555"/>
<dbReference type="Proteomes" id="UP000183760">
    <property type="component" value="Unassembled WGS sequence"/>
</dbReference>
<proteinExistence type="predicted"/>
<dbReference type="InterPro" id="IPR018060">
    <property type="entry name" value="HTH_AraC"/>
</dbReference>
<evidence type="ECO:0000313" key="18">
    <source>
        <dbReference type="Proteomes" id="UP000321514"/>
    </source>
</evidence>
<dbReference type="GO" id="GO:0032259">
    <property type="term" value="P:methylation"/>
    <property type="evidence" value="ECO:0007669"/>
    <property type="project" value="UniProtKB-KW"/>
</dbReference>
<sequence>MSENRERAGRADDTVRGMDLLDTDACYRALQSRDARFDGRLFVGVTSTGIYCRPVCPARTPKKENCTFHASAAAAQEEGFRPCLRCRPETAPDLASWRGTSNTVSRALALIAEGALDGGEAGVDALAERLGVGDRQLRRLFKQHLGATPVAVAQTRRVLFAKQLIQETRMPLSQVALASGFGSIRRFNETFQALYQRAPGALRRKSMSEEPADAGVTLRLRYRPPYDWAAMLAYLSARAIEGVERVHGTSYLRTVSQDGAVGTVEVSHEPGRNNLVVCIRFARVQSLPAIVARVRRVFDVGADIEAIGEHLSKDPFLAGLVAQRPGLRAPGAWDGFELAVRAILGQQVTVVAARGLAGRLVALCSEAPVEGLPTGLTRVFPSPERMARADLGALGMPSARKAALKAMAEAALADPLLFQPFGTVEEGIARLRSIRGVGEWTAQYIALRALRETDAFPASDVALLRSAATDEGARPTPEALLRRAEPWRPWRAYAAQHLWAADPGPRPRLPEVRHG</sequence>
<dbReference type="InterPro" id="IPR018062">
    <property type="entry name" value="HTH_AraC-typ_CS"/>
</dbReference>
<comment type="cofactor">
    <cofactor evidence="2">
        <name>Zn(2+)</name>
        <dbReference type="ChEBI" id="CHEBI:29105"/>
    </cofactor>
</comment>
<comment type="caution">
    <text evidence="15">The sequence shown here is derived from an EMBL/GenBank/DDBJ whole genome shotgun (WGS) entry which is preliminary data.</text>
</comment>
<accession>A0A511TF30</accession>
<dbReference type="GO" id="GO:0006285">
    <property type="term" value="P:base-excision repair, AP site formation"/>
    <property type="evidence" value="ECO:0007669"/>
    <property type="project" value="TreeGrafter"/>
</dbReference>
<keyword evidence="10" id="KW-0238">DNA-binding</keyword>
<dbReference type="SMART" id="SM00342">
    <property type="entry name" value="HTH_ARAC"/>
    <property type="match status" value="1"/>
</dbReference>
<dbReference type="Pfam" id="PF06029">
    <property type="entry name" value="AlkA_N"/>
    <property type="match status" value="1"/>
</dbReference>
<reference evidence="15 18" key="2">
    <citation type="submission" date="2019-07" db="EMBL/GenBank/DDBJ databases">
        <title>Whole genome shotgun sequence of Myxococcus fulvus NBRC 100333.</title>
        <authorList>
            <person name="Hosoyama A."/>
            <person name="Uohara A."/>
            <person name="Ohji S."/>
            <person name="Ichikawa N."/>
        </authorList>
    </citation>
    <scope>NUCLEOTIDE SEQUENCE [LARGE SCALE GENOMIC DNA]</scope>
    <source>
        <strain evidence="15 18">NBRC 100333</strain>
    </source>
</reference>
<dbReference type="InterPro" id="IPR010316">
    <property type="entry name" value="AlkA_N"/>
</dbReference>
<evidence type="ECO:0000256" key="4">
    <source>
        <dbReference type="ARBA" id="ARBA00022603"/>
    </source>
</evidence>
<evidence type="ECO:0000256" key="6">
    <source>
        <dbReference type="ARBA" id="ARBA00022723"/>
    </source>
</evidence>
<keyword evidence="12" id="KW-0804">Transcription</keyword>
<keyword evidence="17" id="KW-1185">Reference proteome</keyword>
<dbReference type="GO" id="GO:0043916">
    <property type="term" value="F:DNA-7-methylguanine glycosylase activity"/>
    <property type="evidence" value="ECO:0007669"/>
    <property type="project" value="TreeGrafter"/>
</dbReference>
<dbReference type="Gene3D" id="1.10.1670.10">
    <property type="entry name" value="Helix-hairpin-Helix base-excision DNA repair enzymes (C-terminal)"/>
    <property type="match status" value="1"/>
</dbReference>
<dbReference type="PANTHER" id="PTHR43003:SF13">
    <property type="entry name" value="DNA-3-METHYLADENINE GLYCOSYLASE 2"/>
    <property type="match status" value="1"/>
</dbReference>
<evidence type="ECO:0000256" key="5">
    <source>
        <dbReference type="ARBA" id="ARBA00022679"/>
    </source>
</evidence>
<comment type="catalytic activity">
    <reaction evidence="1">
        <text>Hydrolysis of alkylated DNA, releasing 3-methyladenine, 3-methylguanine, 7-methylguanine and 7-methyladenine.</text>
        <dbReference type="EC" id="3.2.2.21"/>
    </reaction>
</comment>
<keyword evidence="6" id="KW-0479">Metal-binding</keyword>
<evidence type="ECO:0000256" key="12">
    <source>
        <dbReference type="ARBA" id="ARBA00023163"/>
    </source>
</evidence>
<evidence type="ECO:0000256" key="8">
    <source>
        <dbReference type="ARBA" id="ARBA00022833"/>
    </source>
</evidence>
<dbReference type="GO" id="GO:0006307">
    <property type="term" value="P:DNA alkylation repair"/>
    <property type="evidence" value="ECO:0007669"/>
    <property type="project" value="TreeGrafter"/>
</dbReference>
<evidence type="ECO:0000256" key="1">
    <source>
        <dbReference type="ARBA" id="ARBA00000086"/>
    </source>
</evidence>
<evidence type="ECO:0000313" key="17">
    <source>
        <dbReference type="Proteomes" id="UP000183760"/>
    </source>
</evidence>
<keyword evidence="11" id="KW-0010">Activator</keyword>
<dbReference type="InterPro" id="IPR011257">
    <property type="entry name" value="DNA_glycosylase"/>
</dbReference>
<dbReference type="InterPro" id="IPR023170">
    <property type="entry name" value="HhH_base_excis_C"/>
</dbReference>